<protein>
    <submittedName>
        <fullName evidence="1">Uncharacterized protein</fullName>
    </submittedName>
</protein>
<name>A0ABY9UUV7_STRVL</name>
<keyword evidence="2" id="KW-1185">Reference proteome</keyword>
<proteinExistence type="predicted"/>
<dbReference type="Proteomes" id="UP001249394">
    <property type="component" value="Chromosome"/>
</dbReference>
<sequence length="79" mass="8116">MTTTAALAAENDAAICVTALFTAAAPQLPCSSSFARVATVPDHFGTGSRLGKVPLAEMRAMIAGRRPASRRRARCSPGG</sequence>
<dbReference type="EMBL" id="CP134213">
    <property type="protein sequence ID" value="WND24051.1"/>
    <property type="molecule type" value="Genomic_DNA"/>
</dbReference>
<evidence type="ECO:0000313" key="2">
    <source>
        <dbReference type="Proteomes" id="UP001249394"/>
    </source>
</evidence>
<gene>
    <name evidence="1" type="ORF">RI060_40235</name>
</gene>
<reference evidence="1 2" key="1">
    <citation type="submission" date="2023-09" db="EMBL/GenBank/DDBJ databases">
        <title>The genome sequence of Streptomyces anthocyanicus.</title>
        <authorList>
            <person name="Mo P."/>
        </authorList>
    </citation>
    <scope>NUCLEOTIDE SEQUENCE [LARGE SCALE GENOMIC DNA]</scope>
    <source>
        <strain evidence="1 2">JCM 4387</strain>
    </source>
</reference>
<accession>A0ABY9UUV7</accession>
<evidence type="ECO:0000313" key="1">
    <source>
        <dbReference type="EMBL" id="WND24051.1"/>
    </source>
</evidence>
<organism evidence="1 2">
    <name type="scientific">Streptomyces violaceus</name>
    <name type="common">Streptomyces venezuelae</name>
    <dbReference type="NCBI Taxonomy" id="1936"/>
    <lineage>
        <taxon>Bacteria</taxon>
        <taxon>Bacillati</taxon>
        <taxon>Actinomycetota</taxon>
        <taxon>Actinomycetes</taxon>
        <taxon>Kitasatosporales</taxon>
        <taxon>Streptomycetaceae</taxon>
        <taxon>Streptomyces</taxon>
    </lineage>
</organism>